<reference evidence="1" key="1">
    <citation type="submission" date="2021-04" db="EMBL/GenBank/DDBJ databases">
        <authorList>
            <person name="Pira H."/>
            <person name="Risdian C."/>
            <person name="Wink J."/>
        </authorList>
    </citation>
    <scope>NUCLEOTIDE SEQUENCE</scope>
    <source>
        <strain evidence="1">WHY3</strain>
    </source>
</reference>
<dbReference type="Proteomes" id="UP001138894">
    <property type="component" value="Unassembled WGS sequence"/>
</dbReference>
<organism evidence="1 2">
    <name type="scientific">Winogradskyella luteola</name>
    <dbReference type="NCBI Taxonomy" id="2828330"/>
    <lineage>
        <taxon>Bacteria</taxon>
        <taxon>Pseudomonadati</taxon>
        <taxon>Bacteroidota</taxon>
        <taxon>Flavobacteriia</taxon>
        <taxon>Flavobacteriales</taxon>
        <taxon>Flavobacteriaceae</taxon>
        <taxon>Winogradskyella</taxon>
    </lineage>
</organism>
<name>A0A9X1F709_9FLAO</name>
<evidence type="ECO:0000313" key="1">
    <source>
        <dbReference type="EMBL" id="MBV7268542.1"/>
    </source>
</evidence>
<keyword evidence="2" id="KW-1185">Reference proteome</keyword>
<dbReference type="RefSeq" id="WP_218545089.1">
    <property type="nucleotide sequence ID" value="NZ_JAGSPD010000003.1"/>
</dbReference>
<accession>A0A9X1F709</accession>
<dbReference type="AlphaFoldDB" id="A0A9X1F709"/>
<evidence type="ECO:0008006" key="3">
    <source>
        <dbReference type="Google" id="ProtNLM"/>
    </source>
</evidence>
<evidence type="ECO:0000313" key="2">
    <source>
        <dbReference type="Proteomes" id="UP001138894"/>
    </source>
</evidence>
<dbReference type="EMBL" id="JAGSPD010000003">
    <property type="protein sequence ID" value="MBV7268542.1"/>
    <property type="molecule type" value="Genomic_DNA"/>
</dbReference>
<sequence length="172" mass="19970">MRGTSDKNRWSKKKSLFESWDERTQLLANEVQPNSRVIEFGAARLVLEKMLPEGCTYYNSDIVKRDNSTIVLDLNIELPVIESVDYVIFSGVLEYIYKVERLLKHLSSYTDCIVFSYATTDMFPDNKVRHYNGWVSDLSLEQIKSIGTDLGWYCEIIGTWKNQTLFKFSKGL</sequence>
<proteinExistence type="predicted"/>
<protein>
    <recommendedName>
        <fullName evidence="3">Methyltransferase domain-containing protein</fullName>
    </recommendedName>
</protein>
<comment type="caution">
    <text evidence="1">The sequence shown here is derived from an EMBL/GenBank/DDBJ whole genome shotgun (WGS) entry which is preliminary data.</text>
</comment>
<dbReference type="Pfam" id="PF13489">
    <property type="entry name" value="Methyltransf_23"/>
    <property type="match status" value="1"/>
</dbReference>
<gene>
    <name evidence="1" type="ORF">KCG49_04945</name>
</gene>